<reference evidence="1" key="1">
    <citation type="submission" date="2021-12" db="EMBL/GenBank/DDBJ databases">
        <authorList>
            <person name="Veyrier F.J."/>
        </authorList>
    </citation>
    <scope>NUCLEOTIDE SEQUENCE</scope>
    <source>
        <strain evidence="1">1258/02</strain>
    </source>
</reference>
<dbReference type="EMBL" id="CP091507">
    <property type="protein sequence ID" value="UOO78497.1"/>
    <property type="molecule type" value="Genomic_DNA"/>
</dbReference>
<protein>
    <submittedName>
        <fullName evidence="1">Uncharacterized protein</fullName>
    </submittedName>
</protein>
<proteinExistence type="predicted"/>
<gene>
    <name evidence="1" type="ORF">LVJ78_07160</name>
</gene>
<evidence type="ECO:0000313" key="1">
    <source>
        <dbReference type="EMBL" id="UOO78497.1"/>
    </source>
</evidence>
<reference evidence="1" key="2">
    <citation type="journal article" date="2022" name="Res Sq">
        <title>Evolution of multicellular longitudinally dividing oral cavity symbionts (Neisseriaceae).</title>
        <authorList>
            <person name="Nyongesa S."/>
            <person name="Weber P."/>
            <person name="Bernet E."/>
            <person name="Pullido F."/>
            <person name="Nieckarz M."/>
            <person name="Delaby M."/>
            <person name="Nieves C."/>
            <person name="Viehboeck T."/>
            <person name="Krause N."/>
            <person name="Rivera-Millot A."/>
            <person name="Nakamura A."/>
            <person name="Vischer N."/>
            <person name="VanNieuwenhze M."/>
            <person name="Brun Y."/>
            <person name="Cava F."/>
            <person name="Bulgheresi S."/>
            <person name="Veyrier F."/>
        </authorList>
    </citation>
    <scope>NUCLEOTIDE SEQUENCE</scope>
    <source>
        <strain evidence="1">1258/02</strain>
    </source>
</reference>
<name>A0AAE9KH37_9NEIS</name>
<dbReference type="RefSeq" id="WP_132953029.1">
    <property type="nucleotide sequence ID" value="NZ_CALJUB010000070.1"/>
</dbReference>
<evidence type="ECO:0000313" key="2">
    <source>
        <dbReference type="Proteomes" id="UP000829756"/>
    </source>
</evidence>
<sequence length="61" mass="6781">MSVFQTAFLFYAAVDVHAYDYAAQNPVCAPTLLLKKWHKGLKIAERRAIGIVFALRQSAAV</sequence>
<dbReference type="AlphaFoldDB" id="A0AAE9KH37"/>
<dbReference type="Proteomes" id="UP000829756">
    <property type="component" value="Chromosome"/>
</dbReference>
<dbReference type="KEGG" id="usu:LVJ78_07160"/>
<organism evidence="1 2">
    <name type="scientific">Uruburuella suis</name>
    <dbReference type="NCBI Taxonomy" id="252130"/>
    <lineage>
        <taxon>Bacteria</taxon>
        <taxon>Pseudomonadati</taxon>
        <taxon>Pseudomonadota</taxon>
        <taxon>Betaproteobacteria</taxon>
        <taxon>Neisseriales</taxon>
        <taxon>Neisseriaceae</taxon>
        <taxon>Uruburuella</taxon>
    </lineage>
</organism>
<accession>A0AAE9KH37</accession>